<comment type="similarity">
    <text evidence="1 4">Belongs to the universal ribosomal protein uS9 family.</text>
</comment>
<evidence type="ECO:0000256" key="6">
    <source>
        <dbReference type="SAM" id="MobiDB-lite"/>
    </source>
</evidence>
<dbReference type="PANTHER" id="PTHR21569">
    <property type="entry name" value="RIBOSOMAL PROTEIN S9"/>
    <property type="match status" value="1"/>
</dbReference>
<evidence type="ECO:0000256" key="1">
    <source>
        <dbReference type="ARBA" id="ARBA00005251"/>
    </source>
</evidence>
<feature type="region of interest" description="Disordered" evidence="6">
    <location>
        <begin position="27"/>
        <end position="64"/>
    </location>
</feature>
<dbReference type="KEGG" id="tasa:A1Q1_01747"/>
<proteinExistence type="inferred from homology"/>
<dbReference type="EMBL" id="ALBS01000178">
    <property type="protein sequence ID" value="EJT49098.1"/>
    <property type="molecule type" value="Genomic_DNA"/>
</dbReference>
<dbReference type="HOGENOM" id="CLU_036531_1_0_1"/>
<feature type="compositionally biased region" description="Low complexity" evidence="6">
    <location>
        <begin position="29"/>
        <end position="46"/>
    </location>
</feature>
<comment type="caution">
    <text evidence="7">The sequence shown here is derived from an EMBL/GenBank/DDBJ whole genome shotgun (WGS) entry which is preliminary data.</text>
</comment>
<dbReference type="Pfam" id="PF00380">
    <property type="entry name" value="Ribosomal_S9"/>
    <property type="match status" value="1"/>
</dbReference>
<evidence type="ECO:0000256" key="3">
    <source>
        <dbReference type="ARBA" id="ARBA00023274"/>
    </source>
</evidence>
<keyword evidence="3 4" id="KW-0687">Ribonucleoprotein</keyword>
<evidence type="ECO:0000256" key="4">
    <source>
        <dbReference type="RuleBase" id="RU003815"/>
    </source>
</evidence>
<feature type="region of interest" description="Disordered" evidence="6">
    <location>
        <begin position="218"/>
        <end position="242"/>
    </location>
</feature>
<dbReference type="InterPro" id="IPR014721">
    <property type="entry name" value="Ribsml_uS5_D2-typ_fold_subgr"/>
</dbReference>
<dbReference type="GO" id="GO:0005763">
    <property type="term" value="C:mitochondrial small ribosomal subunit"/>
    <property type="evidence" value="ECO:0007669"/>
    <property type="project" value="TreeGrafter"/>
</dbReference>
<dbReference type="RefSeq" id="XP_014180261.1">
    <property type="nucleotide sequence ID" value="XM_014324786.1"/>
</dbReference>
<keyword evidence="2 4" id="KW-0689">Ribosomal protein</keyword>
<sequence>MTMSITSAASVAGRATRPLLRTLGARAMSTSQAEGASESAGSDNSGPRFQRNRRAGFRPRWQDENGDVAFQRRPRPVDNHFTTRPELMTIIETLQAALREGEAKLRQQYILPLPRGLPKVPVPKYKWLPRESLAFTMRTDQDYGYLVGTLGALARMRQIAKLANQHDVAQRLADVIAPFEQGGMARKARQEEEAALVAAAEGNPVAEADAVAAGKHAAASSGVTQVETKQGEQKDKKVKKGKRDLDEYGRAYAIGRRKTSSARVWLVPTQAQRSVQDSLTKLDAAQKHLTASKAREAKLADKGSDEERRSARIAVEEANEAVDEAAETFAQLRDSTGPPSSEILVNHLPLPQFFGHVDDREKVLRPLRLTGLLGAYNVFALVRGGGTTGQKDAVALGIARALQIMRPESREVLYNAGLLFRDARIVERKKTNRPKARKRVSTSWFVEKVIANGTVHLGQALSFLLSAPNLISHAFHWTAQCCVALGRRKEHSVAVSGQRDTRKLNEAETVELLPTALTHGPGSRLSGIASSDLPPGCRRERKRGRTQLWKF</sequence>
<evidence type="ECO:0000313" key="8">
    <source>
        <dbReference type="Proteomes" id="UP000002748"/>
    </source>
</evidence>
<dbReference type="PANTHER" id="PTHR21569:SF1">
    <property type="entry name" value="SMALL RIBOSOMAL SUBUNIT PROTEIN US9M"/>
    <property type="match status" value="1"/>
</dbReference>
<dbReference type="PROSITE" id="PS00360">
    <property type="entry name" value="RIBOSOMAL_S9"/>
    <property type="match status" value="1"/>
</dbReference>
<organism evidence="7 8">
    <name type="scientific">Trichosporon asahii var. asahii (strain ATCC 90039 / CBS 2479 / JCM 2466 / KCTC 7840 / NBRC 103889/ NCYC 2677 / UAMH 7654)</name>
    <name type="common">Yeast</name>
    <dbReference type="NCBI Taxonomy" id="1186058"/>
    <lineage>
        <taxon>Eukaryota</taxon>
        <taxon>Fungi</taxon>
        <taxon>Dikarya</taxon>
        <taxon>Basidiomycota</taxon>
        <taxon>Agaricomycotina</taxon>
        <taxon>Tremellomycetes</taxon>
        <taxon>Trichosporonales</taxon>
        <taxon>Trichosporonaceae</taxon>
        <taxon>Trichosporon</taxon>
    </lineage>
</organism>
<gene>
    <name evidence="7" type="ORF">A1Q1_01747</name>
</gene>
<feature type="coiled-coil region" evidence="5">
    <location>
        <begin position="308"/>
        <end position="335"/>
    </location>
</feature>
<evidence type="ECO:0000256" key="5">
    <source>
        <dbReference type="SAM" id="Coils"/>
    </source>
</evidence>
<dbReference type="SUPFAM" id="SSF54211">
    <property type="entry name" value="Ribosomal protein S5 domain 2-like"/>
    <property type="match status" value="1"/>
</dbReference>
<evidence type="ECO:0000256" key="2">
    <source>
        <dbReference type="ARBA" id="ARBA00022980"/>
    </source>
</evidence>
<keyword evidence="5" id="KW-0175">Coiled coil</keyword>
<dbReference type="InterPro" id="IPR020574">
    <property type="entry name" value="Ribosomal_uS9_CS"/>
</dbReference>
<dbReference type="GO" id="GO:0003723">
    <property type="term" value="F:RNA binding"/>
    <property type="evidence" value="ECO:0007669"/>
    <property type="project" value="TreeGrafter"/>
</dbReference>
<dbReference type="GeneID" id="25985261"/>
<dbReference type="GO" id="GO:0006412">
    <property type="term" value="P:translation"/>
    <property type="evidence" value="ECO:0007669"/>
    <property type="project" value="InterPro"/>
</dbReference>
<dbReference type="VEuPathDB" id="FungiDB:A1Q1_01747"/>
<dbReference type="AlphaFoldDB" id="J5QU28"/>
<name>J5QU28_TRIAS</name>
<dbReference type="InterPro" id="IPR020568">
    <property type="entry name" value="Ribosomal_Su5_D2-typ_SF"/>
</dbReference>
<evidence type="ECO:0000313" key="7">
    <source>
        <dbReference type="EMBL" id="EJT49098.1"/>
    </source>
</evidence>
<dbReference type="GO" id="GO:0003735">
    <property type="term" value="F:structural constituent of ribosome"/>
    <property type="evidence" value="ECO:0007669"/>
    <property type="project" value="InterPro"/>
</dbReference>
<dbReference type="Proteomes" id="UP000002748">
    <property type="component" value="Unassembled WGS sequence"/>
</dbReference>
<reference evidence="7 8" key="1">
    <citation type="journal article" date="2012" name="Eukaryot. Cell">
        <title>Draft genome sequence of CBS 2479, the standard type strain of Trichosporon asahii.</title>
        <authorList>
            <person name="Yang R.Y."/>
            <person name="Li H.T."/>
            <person name="Zhu H."/>
            <person name="Zhou G.P."/>
            <person name="Wang M."/>
            <person name="Wang L."/>
        </authorList>
    </citation>
    <scope>NUCLEOTIDE SEQUENCE [LARGE SCALE GENOMIC DNA]</scope>
    <source>
        <strain evidence="8">ATCC 90039 / CBS 2479 / JCM 2466 / KCTC 7840 / NCYC 2677 / UAMH 7654</strain>
    </source>
</reference>
<dbReference type="Gene3D" id="3.30.230.10">
    <property type="match status" value="1"/>
</dbReference>
<dbReference type="InterPro" id="IPR000754">
    <property type="entry name" value="Ribosomal_uS9"/>
</dbReference>
<protein>
    <submittedName>
        <fullName evidence="7">Uncharacterized protein</fullName>
    </submittedName>
</protein>
<accession>J5QU28</accession>
<dbReference type="OrthoDB" id="10254627at2759"/>